<dbReference type="Proteomes" id="UP001497535">
    <property type="component" value="Unassembled WGS sequence"/>
</dbReference>
<protein>
    <submittedName>
        <fullName evidence="1">Uncharacterized protein</fullName>
    </submittedName>
</protein>
<reference evidence="1" key="1">
    <citation type="submission" date="2023-11" db="EMBL/GenBank/DDBJ databases">
        <authorList>
            <person name="Poullet M."/>
        </authorList>
    </citation>
    <scope>NUCLEOTIDE SEQUENCE</scope>
    <source>
        <strain evidence="1">E1834</strain>
    </source>
</reference>
<gene>
    <name evidence="1" type="ORF">MENTE1834_LOCUS3089</name>
</gene>
<evidence type="ECO:0000313" key="1">
    <source>
        <dbReference type="EMBL" id="CAK5015706.1"/>
    </source>
</evidence>
<proteinExistence type="predicted"/>
<evidence type="ECO:0000313" key="2">
    <source>
        <dbReference type="Proteomes" id="UP001497535"/>
    </source>
</evidence>
<name>A0ACB0XSW0_MELEN</name>
<sequence>MIVFVWCLQKIHLINHNIVQLILYIILKLSGYLKNSRRGVHLGFLLVFEIVQQKSIQFIMYLHLRIEFFITNIRTSLIDFQQFSIITIFLVVD</sequence>
<keyword evidence="2" id="KW-1185">Reference proteome</keyword>
<dbReference type="EMBL" id="CAVMJV010000002">
    <property type="protein sequence ID" value="CAK5015706.1"/>
    <property type="molecule type" value="Genomic_DNA"/>
</dbReference>
<comment type="caution">
    <text evidence="1">The sequence shown here is derived from an EMBL/GenBank/DDBJ whole genome shotgun (WGS) entry which is preliminary data.</text>
</comment>
<organism evidence="1 2">
    <name type="scientific">Meloidogyne enterolobii</name>
    <name type="common">Root-knot nematode worm</name>
    <name type="synonym">Meloidogyne mayaguensis</name>
    <dbReference type="NCBI Taxonomy" id="390850"/>
    <lineage>
        <taxon>Eukaryota</taxon>
        <taxon>Metazoa</taxon>
        <taxon>Ecdysozoa</taxon>
        <taxon>Nematoda</taxon>
        <taxon>Chromadorea</taxon>
        <taxon>Rhabditida</taxon>
        <taxon>Tylenchina</taxon>
        <taxon>Tylenchomorpha</taxon>
        <taxon>Tylenchoidea</taxon>
        <taxon>Meloidogynidae</taxon>
        <taxon>Meloidogyninae</taxon>
        <taxon>Meloidogyne</taxon>
    </lineage>
</organism>
<accession>A0ACB0XSW0</accession>